<evidence type="ECO:0000313" key="2">
    <source>
        <dbReference type="EMBL" id="KAA4645420.1"/>
    </source>
</evidence>
<dbReference type="SUPFAM" id="SSF49785">
    <property type="entry name" value="Galactose-binding domain-like"/>
    <property type="match status" value="1"/>
</dbReference>
<protein>
    <submittedName>
        <fullName evidence="2">Discoidin domain-containing protein</fullName>
    </submittedName>
</protein>
<reference evidence="2 3" key="1">
    <citation type="journal article" date="2019" name="Nat. Med.">
        <title>A library of human gut bacterial isolates paired with longitudinal multiomics data enables mechanistic microbiome research.</title>
        <authorList>
            <person name="Poyet M."/>
            <person name="Groussin M."/>
            <person name="Gibbons S.M."/>
            <person name="Avila-Pacheco J."/>
            <person name="Jiang X."/>
            <person name="Kearney S.M."/>
            <person name="Perrotta A.R."/>
            <person name="Berdy B."/>
            <person name="Zhao S."/>
            <person name="Lieberman T.D."/>
            <person name="Swanson P.K."/>
            <person name="Smith M."/>
            <person name="Roesemann S."/>
            <person name="Alexander J.E."/>
            <person name="Rich S.A."/>
            <person name="Livny J."/>
            <person name="Vlamakis H."/>
            <person name="Clish C."/>
            <person name="Bullock K."/>
            <person name="Deik A."/>
            <person name="Scott J."/>
            <person name="Pierce K.A."/>
            <person name="Xavier R.J."/>
            <person name="Alm E.J."/>
        </authorList>
    </citation>
    <scope>NUCLEOTIDE SEQUENCE [LARGE SCALE GENOMIC DNA]</scope>
    <source>
        <strain evidence="2 3">BIOML-A14</strain>
    </source>
</reference>
<organism evidence="2 3">
    <name type="scientific">Bacteroides ovatus</name>
    <dbReference type="NCBI Taxonomy" id="28116"/>
    <lineage>
        <taxon>Bacteria</taxon>
        <taxon>Pseudomonadati</taxon>
        <taxon>Bacteroidota</taxon>
        <taxon>Bacteroidia</taxon>
        <taxon>Bacteroidales</taxon>
        <taxon>Bacteroidaceae</taxon>
        <taxon>Bacteroides</taxon>
    </lineage>
</organism>
<dbReference type="InterPro" id="IPR000421">
    <property type="entry name" value="FA58C"/>
</dbReference>
<dbReference type="Pfam" id="PF00754">
    <property type="entry name" value="F5_F8_type_C"/>
    <property type="match status" value="1"/>
</dbReference>
<sequence length="104" mass="11435">GGSDPLPYDIVIDMKQNIQIAQVELLPRGRGSNNPIKVVEFAASEDNVNWTPIGRFGFTNQDAALEYYVKSIKARYIRLTIPDDGGNSTVAAIRELDVKGTIIN</sequence>
<dbReference type="Gene3D" id="2.60.120.260">
    <property type="entry name" value="Galactose-binding domain-like"/>
    <property type="match status" value="1"/>
</dbReference>
<dbReference type="EMBL" id="VWFO01000714">
    <property type="protein sequence ID" value="KAA4645420.1"/>
    <property type="molecule type" value="Genomic_DNA"/>
</dbReference>
<dbReference type="AlphaFoldDB" id="A0A642C323"/>
<comment type="caution">
    <text evidence="2">The sequence shown here is derived from an EMBL/GenBank/DDBJ whole genome shotgun (WGS) entry which is preliminary data.</text>
</comment>
<accession>A0A642C323</accession>
<feature type="non-terminal residue" evidence="2">
    <location>
        <position position="1"/>
    </location>
</feature>
<dbReference type="Proteomes" id="UP000435985">
    <property type="component" value="Unassembled WGS sequence"/>
</dbReference>
<name>A0A642C323_BACOV</name>
<proteinExistence type="predicted"/>
<dbReference type="InterPro" id="IPR008979">
    <property type="entry name" value="Galactose-bd-like_sf"/>
</dbReference>
<feature type="domain" description="F5/8 type C" evidence="1">
    <location>
        <begin position="1"/>
        <end position="101"/>
    </location>
</feature>
<dbReference type="PROSITE" id="PS50022">
    <property type="entry name" value="FA58C_3"/>
    <property type="match status" value="1"/>
</dbReference>
<gene>
    <name evidence="2" type="ORF">F3B98_32975</name>
</gene>
<evidence type="ECO:0000259" key="1">
    <source>
        <dbReference type="PROSITE" id="PS50022"/>
    </source>
</evidence>
<evidence type="ECO:0000313" key="3">
    <source>
        <dbReference type="Proteomes" id="UP000435985"/>
    </source>
</evidence>